<comment type="catalytic activity">
    <reaction evidence="5">
        <text>2-oxo-3-sulfanylpropanoate + [thioredoxin]-dithiol = [thioredoxin]-disulfide + hydrogen sulfide + pyruvate + H(+)</text>
        <dbReference type="Rhea" id="RHEA:21740"/>
        <dbReference type="Rhea" id="RHEA-COMP:10698"/>
        <dbReference type="Rhea" id="RHEA-COMP:10700"/>
        <dbReference type="ChEBI" id="CHEBI:15361"/>
        <dbReference type="ChEBI" id="CHEBI:15378"/>
        <dbReference type="ChEBI" id="CHEBI:29919"/>
        <dbReference type="ChEBI" id="CHEBI:29950"/>
        <dbReference type="ChEBI" id="CHEBI:50058"/>
        <dbReference type="ChEBI" id="CHEBI:57678"/>
        <dbReference type="EC" id="2.8.1.2"/>
    </reaction>
    <physiologicalReaction direction="left-to-right" evidence="5">
        <dbReference type="Rhea" id="RHEA:21741"/>
    </physiologicalReaction>
</comment>
<dbReference type="FunFam" id="3.40.250.10:FF:000001">
    <property type="entry name" value="Sulfurtransferase"/>
    <property type="match status" value="1"/>
</dbReference>
<dbReference type="PROSITE" id="PS00380">
    <property type="entry name" value="RHODANESE_1"/>
    <property type="match status" value="1"/>
</dbReference>
<proteinExistence type="predicted"/>
<dbReference type="Gene3D" id="3.40.250.10">
    <property type="entry name" value="Rhodanese-like domain"/>
    <property type="match status" value="2"/>
</dbReference>
<feature type="region of interest" description="Disordered" evidence="9">
    <location>
        <begin position="180"/>
        <end position="207"/>
    </location>
</feature>
<evidence type="ECO:0000256" key="9">
    <source>
        <dbReference type="SAM" id="MobiDB-lite"/>
    </source>
</evidence>
<evidence type="ECO:0000256" key="7">
    <source>
        <dbReference type="ARBA" id="ARBA00070833"/>
    </source>
</evidence>
<dbReference type="RefSeq" id="WP_091945787.1">
    <property type="nucleotide sequence ID" value="NZ_JABUMX010000002.1"/>
</dbReference>
<evidence type="ECO:0000256" key="4">
    <source>
        <dbReference type="ARBA" id="ARBA00022737"/>
    </source>
</evidence>
<dbReference type="CDD" id="cd01449">
    <property type="entry name" value="TST_Repeat_2"/>
    <property type="match status" value="1"/>
</dbReference>
<dbReference type="PROSITE" id="PS50206">
    <property type="entry name" value="RHODANESE_3"/>
    <property type="match status" value="2"/>
</dbReference>
<dbReference type="NCBIfam" id="NF008557">
    <property type="entry name" value="PRK11493.1"/>
    <property type="match status" value="1"/>
</dbReference>
<dbReference type="GO" id="GO:0016784">
    <property type="term" value="F:3-mercaptopyruvate sulfurtransferase activity"/>
    <property type="evidence" value="ECO:0007669"/>
    <property type="project" value="UniProtKB-EC"/>
</dbReference>
<feature type="domain" description="Rhodanese" evidence="10">
    <location>
        <begin position="166"/>
        <end position="279"/>
    </location>
</feature>
<feature type="domain" description="Rhodanese" evidence="10">
    <location>
        <begin position="19"/>
        <end position="136"/>
    </location>
</feature>
<dbReference type="PANTHER" id="PTHR11364:SF27">
    <property type="entry name" value="SULFURTRANSFERASE"/>
    <property type="match status" value="1"/>
</dbReference>
<evidence type="ECO:0000256" key="8">
    <source>
        <dbReference type="ARBA" id="ARBA00078354"/>
    </source>
</evidence>
<dbReference type="PANTHER" id="PTHR11364">
    <property type="entry name" value="THIOSULFATE SULFERTANSFERASE"/>
    <property type="match status" value="1"/>
</dbReference>
<dbReference type="GO" id="GO:0005737">
    <property type="term" value="C:cytoplasm"/>
    <property type="evidence" value="ECO:0007669"/>
    <property type="project" value="UniProtKB-SubCell"/>
</dbReference>
<comment type="caution">
    <text evidence="11">The sequence shown here is derived from an EMBL/GenBank/DDBJ whole genome shotgun (WGS) entry which is preliminary data.</text>
</comment>
<dbReference type="Pfam" id="PF00581">
    <property type="entry name" value="Rhodanese"/>
    <property type="match status" value="2"/>
</dbReference>
<dbReference type="CDD" id="cd01448">
    <property type="entry name" value="TST_Repeat_1"/>
    <property type="match status" value="1"/>
</dbReference>
<keyword evidence="2" id="KW-0963">Cytoplasm</keyword>
<accession>A0A849VMG5</accession>
<dbReference type="SMART" id="SM00450">
    <property type="entry name" value="RHOD"/>
    <property type="match status" value="2"/>
</dbReference>
<dbReference type="InterPro" id="IPR001307">
    <property type="entry name" value="Thiosulphate_STrfase_CS"/>
</dbReference>
<dbReference type="EC" id="2.8.1.2" evidence="6"/>
<dbReference type="Proteomes" id="UP000550508">
    <property type="component" value="Unassembled WGS sequence"/>
</dbReference>
<dbReference type="AlphaFoldDB" id="A0A849VMG5"/>
<dbReference type="InterPro" id="IPR036873">
    <property type="entry name" value="Rhodanese-like_dom_sf"/>
</dbReference>
<protein>
    <recommendedName>
        <fullName evidence="7">3-mercaptopyruvate sulfurtransferase</fullName>
        <ecNumber evidence="6">2.8.1.2</ecNumber>
    </recommendedName>
    <alternativeName>
        <fullName evidence="8">Rhodanese-like protein</fullName>
    </alternativeName>
</protein>
<evidence type="ECO:0000256" key="1">
    <source>
        <dbReference type="ARBA" id="ARBA00004496"/>
    </source>
</evidence>
<evidence type="ECO:0000256" key="3">
    <source>
        <dbReference type="ARBA" id="ARBA00022679"/>
    </source>
</evidence>
<keyword evidence="12" id="KW-1185">Reference proteome</keyword>
<dbReference type="SUPFAM" id="SSF52821">
    <property type="entry name" value="Rhodanese/Cell cycle control phosphatase"/>
    <property type="match status" value="2"/>
</dbReference>
<evidence type="ECO:0000256" key="2">
    <source>
        <dbReference type="ARBA" id="ARBA00022490"/>
    </source>
</evidence>
<keyword evidence="3 11" id="KW-0808">Transferase</keyword>
<name>A0A849VMG5_9HYPH</name>
<evidence type="ECO:0000313" key="11">
    <source>
        <dbReference type="EMBL" id="NTS31335.1"/>
    </source>
</evidence>
<keyword evidence="4" id="KW-0677">Repeat</keyword>
<reference evidence="11 12" key="1">
    <citation type="submission" date="2020-05" db="EMBL/GenBank/DDBJ databases">
        <authorList>
            <person name="Kim M.K."/>
        </authorList>
    </citation>
    <scope>NUCLEOTIDE SEQUENCE [LARGE SCALE GENOMIC DNA]</scope>
    <source>
        <strain evidence="11 12">BT25</strain>
    </source>
</reference>
<organism evidence="11 12">
    <name type="scientific">Phyllobacterium pellucidum</name>
    <dbReference type="NCBI Taxonomy" id="2740464"/>
    <lineage>
        <taxon>Bacteria</taxon>
        <taxon>Pseudomonadati</taxon>
        <taxon>Pseudomonadota</taxon>
        <taxon>Alphaproteobacteria</taxon>
        <taxon>Hyphomicrobiales</taxon>
        <taxon>Phyllobacteriaceae</taxon>
        <taxon>Phyllobacterium</taxon>
    </lineage>
</organism>
<dbReference type="EMBL" id="JABUMX010000002">
    <property type="protein sequence ID" value="NTS31335.1"/>
    <property type="molecule type" value="Genomic_DNA"/>
</dbReference>
<gene>
    <name evidence="11" type="primary">sseA</name>
    <name evidence="11" type="ORF">HQ945_08715</name>
</gene>
<keyword evidence="11" id="KW-0670">Pyruvate</keyword>
<comment type="subcellular location">
    <subcellularLocation>
        <location evidence="1">Cytoplasm</location>
    </subcellularLocation>
</comment>
<evidence type="ECO:0000256" key="5">
    <source>
        <dbReference type="ARBA" id="ARBA00051793"/>
    </source>
</evidence>
<dbReference type="FunFam" id="3.40.250.10:FF:000015">
    <property type="entry name" value="Sulfurtransferase"/>
    <property type="match status" value="1"/>
</dbReference>
<evidence type="ECO:0000256" key="6">
    <source>
        <dbReference type="ARBA" id="ARBA00066832"/>
    </source>
</evidence>
<evidence type="ECO:0000313" key="12">
    <source>
        <dbReference type="Proteomes" id="UP000550508"/>
    </source>
</evidence>
<sequence length="283" mass="30623">MSEKSAFVVSPDWLEERLDQPGLSILDASWYFPFQNRDAKAEYEAAHIPGAVFFDHEQLSDPDSALPHTFPKPEAFAAAVSSMGITNEDTIVVYDGPGMYTSPRVWWMFRTMGAKKVFVLDGGFDNWKASGRPVTDAVTKIAPSAFVEKFDAGKVASFEQMRQIVDSGSRQIADARSAGRFVGTDPEPRPGLRSGHMPGARSVPSSSLADKGYLKDLSGLRHVLDEAGVDLSRPIVTSCGSGITAAVITLALESLGHKDNLLYDGSWSEWGAHKDTPVVTGEA</sequence>
<dbReference type="InterPro" id="IPR001763">
    <property type="entry name" value="Rhodanese-like_dom"/>
</dbReference>
<evidence type="ECO:0000259" key="10">
    <source>
        <dbReference type="PROSITE" id="PS50206"/>
    </source>
</evidence>
<dbReference type="InterPro" id="IPR045078">
    <property type="entry name" value="TST/MPST-like"/>
</dbReference>
<dbReference type="GO" id="GO:0004792">
    <property type="term" value="F:thiosulfate-cyanide sulfurtransferase activity"/>
    <property type="evidence" value="ECO:0007669"/>
    <property type="project" value="InterPro"/>
</dbReference>